<sequence length="134" mass="13330">MERLCGGAMSSAGGEGAVVGAATREMAGAVVMEVGAIVGDGGSDGDGAATVRLGCGGVGDLMGMESAVVRQRSGVVMEDTVVTVGSDGMRDDGVPGLKLCGRQLWSRRGVKDGCGWSGSVAVMDDGGDDRDGRF</sequence>
<evidence type="ECO:0000313" key="1">
    <source>
        <dbReference type="EMBL" id="KAA8531383.1"/>
    </source>
</evidence>
<dbReference type="EMBL" id="CM018043">
    <property type="protein sequence ID" value="KAA8531383.1"/>
    <property type="molecule type" value="Genomic_DNA"/>
</dbReference>
<organism evidence="1 2">
    <name type="scientific">Nyssa sinensis</name>
    <dbReference type="NCBI Taxonomy" id="561372"/>
    <lineage>
        <taxon>Eukaryota</taxon>
        <taxon>Viridiplantae</taxon>
        <taxon>Streptophyta</taxon>
        <taxon>Embryophyta</taxon>
        <taxon>Tracheophyta</taxon>
        <taxon>Spermatophyta</taxon>
        <taxon>Magnoliopsida</taxon>
        <taxon>eudicotyledons</taxon>
        <taxon>Gunneridae</taxon>
        <taxon>Pentapetalae</taxon>
        <taxon>asterids</taxon>
        <taxon>Cornales</taxon>
        <taxon>Nyssaceae</taxon>
        <taxon>Nyssa</taxon>
    </lineage>
</organism>
<accession>A0A5J5AK11</accession>
<dbReference type="AlphaFoldDB" id="A0A5J5AK11"/>
<name>A0A5J5AK11_9ASTE</name>
<gene>
    <name evidence="1" type="ORF">F0562_006092</name>
</gene>
<proteinExistence type="predicted"/>
<evidence type="ECO:0000313" key="2">
    <source>
        <dbReference type="Proteomes" id="UP000325577"/>
    </source>
</evidence>
<keyword evidence="2" id="KW-1185">Reference proteome</keyword>
<reference evidence="1 2" key="1">
    <citation type="submission" date="2019-09" db="EMBL/GenBank/DDBJ databases">
        <title>A chromosome-level genome assembly of the Chinese tupelo Nyssa sinensis.</title>
        <authorList>
            <person name="Yang X."/>
            <person name="Kang M."/>
            <person name="Yang Y."/>
            <person name="Xiong H."/>
            <person name="Wang M."/>
            <person name="Zhang Z."/>
            <person name="Wang Z."/>
            <person name="Wu H."/>
            <person name="Ma T."/>
            <person name="Liu J."/>
            <person name="Xi Z."/>
        </authorList>
    </citation>
    <scope>NUCLEOTIDE SEQUENCE [LARGE SCALE GENOMIC DNA]</scope>
    <source>
        <strain evidence="1">J267</strain>
        <tissue evidence="1">Leaf</tissue>
    </source>
</reference>
<dbReference type="Proteomes" id="UP000325577">
    <property type="component" value="Linkage Group LG2"/>
</dbReference>
<protein>
    <submittedName>
        <fullName evidence="1">Uncharacterized protein</fullName>
    </submittedName>
</protein>